<reference evidence="1" key="1">
    <citation type="submission" date="2015-09" db="EMBL/GenBank/DDBJ databases">
        <title>De novo assembly of Pectinophora gossypiella (Pink Bollworm) gut transcriptome.</title>
        <authorList>
            <person name="Tassone E.E."/>
        </authorList>
    </citation>
    <scope>NUCLEOTIDE SEQUENCE</scope>
</reference>
<accession>A0A1E1W0W3</accession>
<evidence type="ECO:0000313" key="1">
    <source>
        <dbReference type="EMBL" id="JAT80564.1"/>
    </source>
</evidence>
<sequence>MKKFEFSSVPQAQAHPTATFTGSAFYSIYKEAEFLRNSANIETILSRGYQLRQRLKKETPGEVIKVEGMNLEKNTPLLIRKTGNGVIVEDFEFTFNRLAGLVAAYAFDNRHRFPIIKSSEAITLGLTWDNGNEAKCRLYLSAVSGTEHFYDQFSFWPLVCAIKKIQLHKIPPPILVNVATTKNNHGVILAKDFMKNIAVVKKLWMYFPGCSLTDLDSLIASVPPQMKRLFFD</sequence>
<dbReference type="InterPro" id="IPR043011">
    <property type="entry name" value="Bunya_nucleocap_C"/>
</dbReference>
<dbReference type="InterPro" id="IPR001784">
    <property type="entry name" value="Bunya_nucleocap"/>
</dbReference>
<organism evidence="1">
    <name type="scientific">Pectinophora gossypiella</name>
    <name type="common">Cotton pink bollworm</name>
    <name type="synonym">Depressaria gossypiella</name>
    <dbReference type="NCBI Taxonomy" id="13191"/>
    <lineage>
        <taxon>Eukaryota</taxon>
        <taxon>Metazoa</taxon>
        <taxon>Ecdysozoa</taxon>
        <taxon>Arthropoda</taxon>
        <taxon>Hexapoda</taxon>
        <taxon>Insecta</taxon>
        <taxon>Pterygota</taxon>
        <taxon>Neoptera</taxon>
        <taxon>Endopterygota</taxon>
        <taxon>Lepidoptera</taxon>
        <taxon>Glossata</taxon>
        <taxon>Ditrysia</taxon>
        <taxon>Gelechioidea</taxon>
        <taxon>Gelechiidae</taxon>
        <taxon>Apatetrinae</taxon>
        <taxon>Pectinophora</taxon>
    </lineage>
</organism>
<name>A0A1E1W0W3_PECGO</name>
<gene>
    <name evidence="1" type="ORF">g.16528</name>
</gene>
<dbReference type="Gene3D" id="1.10.472.180">
    <property type="entry name" value="Bunyavirus nucleocapsid (N) protein, C-terminal domain"/>
    <property type="match status" value="1"/>
</dbReference>
<proteinExistence type="predicted"/>
<dbReference type="OrthoDB" id="6865458at2759"/>
<dbReference type="AlphaFoldDB" id="A0A1E1W0W3"/>
<dbReference type="EMBL" id="GDQN01010490">
    <property type="protein sequence ID" value="JAT80564.1"/>
    <property type="molecule type" value="Transcribed_RNA"/>
</dbReference>
<protein>
    <submittedName>
        <fullName evidence="1">Uncharacterized protein</fullName>
    </submittedName>
</protein>
<dbReference type="Pfam" id="PF00952">
    <property type="entry name" value="Bunya_nucleocap"/>
    <property type="match status" value="1"/>
</dbReference>